<comment type="caution">
    <text evidence="1">The sequence shown here is derived from an EMBL/GenBank/DDBJ whole genome shotgun (WGS) entry which is preliminary data.</text>
</comment>
<name>A0AAW2TPK8_9LAMI</name>
<dbReference type="PANTHER" id="PTHR10775:SF182">
    <property type="entry name" value="TRANSPOSON, EN_SPM-LIKE, TRANSPOSASE-ASSOCIATED DOMAIN PROTEIN-RELATED"/>
    <property type="match status" value="1"/>
</dbReference>
<reference evidence="1" key="2">
    <citation type="journal article" date="2024" name="Plant">
        <title>Genomic evolution and insights into agronomic trait innovations of Sesamum species.</title>
        <authorList>
            <person name="Miao H."/>
            <person name="Wang L."/>
            <person name="Qu L."/>
            <person name="Liu H."/>
            <person name="Sun Y."/>
            <person name="Le M."/>
            <person name="Wang Q."/>
            <person name="Wei S."/>
            <person name="Zheng Y."/>
            <person name="Lin W."/>
            <person name="Duan Y."/>
            <person name="Cao H."/>
            <person name="Xiong S."/>
            <person name="Wang X."/>
            <person name="Wei L."/>
            <person name="Li C."/>
            <person name="Ma Q."/>
            <person name="Ju M."/>
            <person name="Zhao R."/>
            <person name="Li G."/>
            <person name="Mu C."/>
            <person name="Tian Q."/>
            <person name="Mei H."/>
            <person name="Zhang T."/>
            <person name="Gao T."/>
            <person name="Zhang H."/>
        </authorList>
    </citation>
    <scope>NUCLEOTIDE SEQUENCE</scope>
    <source>
        <strain evidence="1">KEN1</strain>
    </source>
</reference>
<accession>A0AAW2TPK8</accession>
<protein>
    <submittedName>
        <fullName evidence="1">Uncharacterized protein</fullName>
    </submittedName>
</protein>
<dbReference type="AlphaFoldDB" id="A0AAW2TPK8"/>
<reference evidence="1" key="1">
    <citation type="submission" date="2020-06" db="EMBL/GenBank/DDBJ databases">
        <authorList>
            <person name="Li T."/>
            <person name="Hu X."/>
            <person name="Zhang T."/>
            <person name="Song X."/>
            <person name="Zhang H."/>
            <person name="Dai N."/>
            <person name="Sheng W."/>
            <person name="Hou X."/>
            <person name="Wei L."/>
        </authorList>
    </citation>
    <scope>NUCLEOTIDE SEQUENCE</scope>
    <source>
        <strain evidence="1">KEN1</strain>
        <tissue evidence="1">Leaf</tissue>
    </source>
</reference>
<gene>
    <name evidence="1" type="ORF">Slati_3970800</name>
</gene>
<dbReference type="EMBL" id="JACGWN010000014">
    <property type="protein sequence ID" value="KAL0406569.1"/>
    <property type="molecule type" value="Genomic_DNA"/>
</dbReference>
<organism evidence="1">
    <name type="scientific">Sesamum latifolium</name>
    <dbReference type="NCBI Taxonomy" id="2727402"/>
    <lineage>
        <taxon>Eukaryota</taxon>
        <taxon>Viridiplantae</taxon>
        <taxon>Streptophyta</taxon>
        <taxon>Embryophyta</taxon>
        <taxon>Tracheophyta</taxon>
        <taxon>Spermatophyta</taxon>
        <taxon>Magnoliopsida</taxon>
        <taxon>eudicotyledons</taxon>
        <taxon>Gunneridae</taxon>
        <taxon>Pentapetalae</taxon>
        <taxon>asterids</taxon>
        <taxon>lamiids</taxon>
        <taxon>Lamiales</taxon>
        <taxon>Pedaliaceae</taxon>
        <taxon>Sesamum</taxon>
    </lineage>
</organism>
<sequence length="117" mass="13666">MVKQYGTAVKELLAYPSGYDNVYKWTKKNIFSDLPYSNMHLVQHNLDAMHIEKNVFDSIFNTVTDIKGKTKDNLNARKDLKNICNRPKLEVDERRPNAMPKTAYTLIKEQKKRYVNG</sequence>
<proteinExistence type="predicted"/>
<dbReference type="PANTHER" id="PTHR10775">
    <property type="entry name" value="OS08G0208400 PROTEIN"/>
    <property type="match status" value="1"/>
</dbReference>
<evidence type="ECO:0000313" key="1">
    <source>
        <dbReference type="EMBL" id="KAL0406569.1"/>
    </source>
</evidence>